<accession>A0A094PVH4</accession>
<dbReference type="AlphaFoldDB" id="A0A094PVH4"/>
<name>A0A094PVH4_9ZZZZ</name>
<feature type="transmembrane region" description="Helical" evidence="2">
    <location>
        <begin position="238"/>
        <end position="258"/>
    </location>
</feature>
<dbReference type="EMBL" id="JNSK01000105">
    <property type="protein sequence ID" value="KGA15142.1"/>
    <property type="molecule type" value="Genomic_DNA"/>
</dbReference>
<feature type="transmembrane region" description="Helical" evidence="2">
    <location>
        <begin position="270"/>
        <end position="299"/>
    </location>
</feature>
<keyword evidence="2" id="KW-0812">Transmembrane</keyword>
<proteinExistence type="predicted"/>
<feature type="transmembrane region" description="Helical" evidence="2">
    <location>
        <begin position="428"/>
        <end position="446"/>
    </location>
</feature>
<feature type="region of interest" description="Disordered" evidence="1">
    <location>
        <begin position="91"/>
        <end position="122"/>
    </location>
</feature>
<evidence type="ECO:0000313" key="3">
    <source>
        <dbReference type="EMBL" id="KGA15142.1"/>
    </source>
</evidence>
<feature type="transmembrane region" description="Helical" evidence="2">
    <location>
        <begin position="511"/>
        <end position="529"/>
    </location>
</feature>
<comment type="caution">
    <text evidence="3">The sequence shown here is derived from an EMBL/GenBank/DDBJ whole genome shotgun (WGS) entry which is preliminary data.</text>
</comment>
<evidence type="ECO:0000256" key="1">
    <source>
        <dbReference type="SAM" id="MobiDB-lite"/>
    </source>
</evidence>
<sequence>MIRKLLLLTLIFLNFAVLPAHSVDKKVVIDRLTQAEAEDLDIEIPDDVPPGFHSITIEVYDDNGTVTQKEIEFCKDEEGVVQWDNKCPNLNLEEEPSPVAPVEEPSPVAPEEEPSPVAPEEEPAKVIETALQPYDPLSDSETTKGLQLAAFAALAALTSVKRNEKQSDEEAEQESMQSVSSGALKLLKDEPGKGDLSNTWDNRFTDDTDFAFVALAHRFNRFSPLLTRTIQDGNTVRAIVGSFAALLIPIGFILGVIASINTGAQALPPVWIIVAAIMAIAIFDAFAGFVAGLTFFALALLTGNITNRPELLTTIGVMVLFFAPALLASAFRPFRRLIRTQDDMWERMTDYALGTLLTFWVITKMVAAMNGLARLELPITEYGTELAFFAAGLLLIRVALEDIAVEHYPMRLRALHVEIKKPSQSQKIRSLAFKIFVFFIMAAPFVGSTLNLILGTLLFAIPQITALSLEDNLPKKKLYLPKGVFKTVVMIFVMALVSNMIEGAFSSPETFLKWSFVVMALPGFFLHYLDAITDAPETDWKTTEKGRKIYRIGGVVVFIMMVLVVKGVDIASWLVG</sequence>
<feature type="transmembrane region" description="Helical" evidence="2">
    <location>
        <begin position="549"/>
        <end position="575"/>
    </location>
</feature>
<protein>
    <submittedName>
        <fullName evidence="3">Uncharacterized protein</fullName>
    </submittedName>
</protein>
<feature type="transmembrane region" description="Helical" evidence="2">
    <location>
        <begin position="351"/>
        <end position="374"/>
    </location>
</feature>
<keyword evidence="2" id="KW-1133">Transmembrane helix</keyword>
<evidence type="ECO:0000256" key="2">
    <source>
        <dbReference type="SAM" id="Phobius"/>
    </source>
</evidence>
<feature type="transmembrane region" description="Helical" evidence="2">
    <location>
        <begin position="483"/>
        <end position="505"/>
    </location>
</feature>
<gene>
    <name evidence="3" type="ORF">GM50_18010</name>
</gene>
<feature type="transmembrane region" description="Helical" evidence="2">
    <location>
        <begin position="311"/>
        <end position="331"/>
    </location>
</feature>
<keyword evidence="2" id="KW-0472">Membrane</keyword>
<organism evidence="3">
    <name type="scientific">freshwater metagenome</name>
    <dbReference type="NCBI Taxonomy" id="449393"/>
    <lineage>
        <taxon>unclassified sequences</taxon>
        <taxon>metagenomes</taxon>
        <taxon>ecological metagenomes</taxon>
    </lineage>
</organism>
<reference evidence="3" key="1">
    <citation type="submission" date="2014-05" db="EMBL/GenBank/DDBJ databases">
        <title>Key roles for freshwater Actinobacteria revealed by deep metagenomic sequencing.</title>
        <authorList>
            <person name="Ghai R."/>
            <person name="Mizuno C.M."/>
            <person name="Picazo A."/>
            <person name="Camacho A."/>
            <person name="Rodriguez-Valera F."/>
        </authorList>
    </citation>
    <scope>NUCLEOTIDE SEQUENCE</scope>
</reference>